<gene>
    <name evidence="2" type="ORF">FGG12_18865</name>
</gene>
<comment type="caution">
    <text evidence="2">The sequence shown here is derived from an EMBL/GenBank/DDBJ whole genome shotgun (WGS) entry which is preliminary data.</text>
</comment>
<dbReference type="Pfam" id="PF00425">
    <property type="entry name" value="Chorismate_bind"/>
    <property type="match status" value="1"/>
</dbReference>
<dbReference type="InterPro" id="IPR005801">
    <property type="entry name" value="ADC_synthase"/>
</dbReference>
<evidence type="ECO:0000313" key="2">
    <source>
        <dbReference type="EMBL" id="TSP11287.1"/>
    </source>
</evidence>
<dbReference type="EMBL" id="VCIZ01000011">
    <property type="protein sequence ID" value="TSP11287.1"/>
    <property type="molecule type" value="Genomic_DNA"/>
</dbReference>
<dbReference type="SUPFAM" id="SSF56322">
    <property type="entry name" value="ADC synthase"/>
    <property type="match status" value="1"/>
</dbReference>
<sequence length="48" mass="5383">MVLRSVFRQGEACWLQAGAGIVRDSTPARAWEETCEKLASVARYLREA</sequence>
<protein>
    <recommendedName>
        <fullName evidence="1">Chorismate-utilising enzyme C-terminal domain-containing protein</fullName>
    </recommendedName>
</protein>
<dbReference type="Proteomes" id="UP000318943">
    <property type="component" value="Unassembled WGS sequence"/>
</dbReference>
<feature type="domain" description="Chorismate-utilising enzyme C-terminal" evidence="1">
    <location>
        <begin position="2"/>
        <end position="37"/>
    </location>
</feature>
<keyword evidence="3" id="KW-1185">Reference proteome</keyword>
<proteinExistence type="predicted"/>
<evidence type="ECO:0000259" key="1">
    <source>
        <dbReference type="Pfam" id="PF00425"/>
    </source>
</evidence>
<dbReference type="Gene3D" id="3.60.120.10">
    <property type="entry name" value="Anthranilate synthase"/>
    <property type="match status" value="1"/>
</dbReference>
<evidence type="ECO:0000313" key="3">
    <source>
        <dbReference type="Proteomes" id="UP000318943"/>
    </source>
</evidence>
<dbReference type="RefSeq" id="WP_144200023.1">
    <property type="nucleotide sequence ID" value="NZ_CAJPVH010000059.1"/>
</dbReference>
<name>A0ABY3EK14_9BURK</name>
<dbReference type="InterPro" id="IPR015890">
    <property type="entry name" value="Chorismate_C"/>
</dbReference>
<accession>A0ABY3EK14</accession>
<organism evidence="2 3">
    <name type="scientific">Cupriavidus campinensis</name>
    <dbReference type="NCBI Taxonomy" id="151783"/>
    <lineage>
        <taxon>Bacteria</taxon>
        <taxon>Pseudomonadati</taxon>
        <taxon>Pseudomonadota</taxon>
        <taxon>Betaproteobacteria</taxon>
        <taxon>Burkholderiales</taxon>
        <taxon>Burkholderiaceae</taxon>
        <taxon>Cupriavidus</taxon>
    </lineage>
</organism>
<reference evidence="2 3" key="1">
    <citation type="submission" date="2019-05" db="EMBL/GenBank/DDBJ databases">
        <title>Whole genome sequence analysis of Cupriavidus campinensis S14E4C strain.</title>
        <authorList>
            <person name="Abbaszade G."/>
            <person name="Szabo A."/>
            <person name="Toumi M."/>
            <person name="Toth E."/>
        </authorList>
    </citation>
    <scope>NUCLEOTIDE SEQUENCE [LARGE SCALE GENOMIC DNA]</scope>
    <source>
        <strain evidence="2 3">S14E4C</strain>
    </source>
</reference>